<dbReference type="Gene3D" id="3.40.50.1820">
    <property type="entry name" value="alpha/beta hydrolase"/>
    <property type="match status" value="1"/>
</dbReference>
<dbReference type="PANTHER" id="PTHR43689:SF8">
    <property type="entry name" value="ALPHA_BETA-HYDROLASES SUPERFAMILY PROTEIN"/>
    <property type="match status" value="1"/>
</dbReference>
<evidence type="ECO:0000313" key="3">
    <source>
        <dbReference type="Proteomes" id="UP000198615"/>
    </source>
</evidence>
<dbReference type="InterPro" id="IPR000073">
    <property type="entry name" value="AB_hydrolase_1"/>
</dbReference>
<comment type="caution">
    <text evidence="2">The sequence shown here is derived from an EMBL/GenBank/DDBJ whole genome shotgun (WGS) entry which is preliminary data.</text>
</comment>
<dbReference type="AlphaFoldDB" id="A0A8G2EX56"/>
<feature type="domain" description="AB hydrolase-1" evidence="1">
    <location>
        <begin position="26"/>
        <end position="255"/>
    </location>
</feature>
<dbReference type="RefSeq" id="WP_028794956.1">
    <property type="nucleotide sequence ID" value="NZ_FNBW01000001.1"/>
</dbReference>
<evidence type="ECO:0000259" key="1">
    <source>
        <dbReference type="Pfam" id="PF00561"/>
    </source>
</evidence>
<dbReference type="SUPFAM" id="SSF53474">
    <property type="entry name" value="alpha/beta-Hydrolases"/>
    <property type="match status" value="1"/>
</dbReference>
<protein>
    <submittedName>
        <fullName evidence="2">Pimeloyl-ACP methyl ester carboxylesterase</fullName>
    </submittedName>
</protein>
<accession>A0A8G2EX56</accession>
<dbReference type="PANTHER" id="PTHR43689">
    <property type="entry name" value="HYDROLASE"/>
    <property type="match status" value="1"/>
</dbReference>
<name>A0A8G2EX56_9PROT</name>
<dbReference type="Proteomes" id="UP000198615">
    <property type="component" value="Unassembled WGS sequence"/>
</dbReference>
<gene>
    <name evidence="2" type="ORF">SAMN05660686_00184</name>
</gene>
<dbReference type="Pfam" id="PF00561">
    <property type="entry name" value="Abhydrolase_1"/>
    <property type="match status" value="1"/>
</dbReference>
<organism evidence="2 3">
    <name type="scientific">Thalassobaculum litoreum DSM 18839</name>
    <dbReference type="NCBI Taxonomy" id="1123362"/>
    <lineage>
        <taxon>Bacteria</taxon>
        <taxon>Pseudomonadati</taxon>
        <taxon>Pseudomonadota</taxon>
        <taxon>Alphaproteobacteria</taxon>
        <taxon>Rhodospirillales</taxon>
        <taxon>Thalassobaculaceae</taxon>
        <taxon>Thalassobaculum</taxon>
    </lineage>
</organism>
<reference evidence="2 3" key="1">
    <citation type="submission" date="2016-10" db="EMBL/GenBank/DDBJ databases">
        <authorList>
            <person name="Varghese N."/>
            <person name="Submissions S."/>
        </authorList>
    </citation>
    <scope>NUCLEOTIDE SEQUENCE [LARGE SCALE GENOMIC DNA]</scope>
    <source>
        <strain evidence="2 3">DSM 18839</strain>
    </source>
</reference>
<dbReference type="OrthoDB" id="7354173at2"/>
<dbReference type="InterPro" id="IPR029058">
    <property type="entry name" value="AB_hydrolase_fold"/>
</dbReference>
<proteinExistence type="predicted"/>
<keyword evidence="3" id="KW-1185">Reference proteome</keyword>
<evidence type="ECO:0000313" key="2">
    <source>
        <dbReference type="EMBL" id="SDF08539.1"/>
    </source>
</evidence>
<sequence length="269" mass="29312">MPHLEIADGESLYFEHTAPSDPAGKTFVFVNALTGSYTMWEASIAPALREAGHGTLVYNFRGQAESRTAPTTKPTPTQIVDDLDRLCAEVRPARPVLVGLSIGGLFAAQAYARGLRADGIVLINTLRKPTERLEWINTAMAHGVAAGGFRLIMELNLPMLVNPDQLAKMRADVQTGAPYTPIDPADGGYRLMVESVATDWNFPWETLDIPAQIMVGLHDRVFYVADDVEELAARIPTTSRVVFPDAGHLIPIERPGAFTEALLDFAKTV</sequence>
<dbReference type="EMBL" id="FNBW01000001">
    <property type="protein sequence ID" value="SDF08539.1"/>
    <property type="molecule type" value="Genomic_DNA"/>
</dbReference>